<sequence>MTVTSLLTEPGERLLARLPAFVAPAAVAAASIAATAYIAGVDPHEAGHYPTCPSLYLTGFYCPGCGSLRAIHDLAHLDLAGAWGMNPLAVLVLPWLAWRWIRWVLALRGVRTTTRPAPGWAIYTLLGAVVVYTIARNIPVLMPYLAP</sequence>
<protein>
    <submittedName>
        <fullName evidence="2">DUF2752 domain-containing protein</fullName>
    </submittedName>
</protein>
<reference evidence="2 3" key="1">
    <citation type="submission" date="2023-09" db="EMBL/GenBank/DDBJ databases">
        <title>Demequina sp. a novel bacteria isolated from Capsicum annuum.</title>
        <authorList>
            <person name="Humaira Z."/>
            <person name="Lee J."/>
            <person name="Cho D."/>
        </authorList>
    </citation>
    <scope>NUCLEOTIDE SEQUENCE [LARGE SCALE GENOMIC DNA]</scope>
    <source>
        <strain evidence="2 3">OYTSA14</strain>
    </source>
</reference>
<feature type="transmembrane region" description="Helical" evidence="1">
    <location>
        <begin position="117"/>
        <end position="135"/>
    </location>
</feature>
<keyword evidence="1" id="KW-0472">Membrane</keyword>
<dbReference type="Proteomes" id="UP001304125">
    <property type="component" value="Chromosome"/>
</dbReference>
<dbReference type="InterPro" id="IPR021215">
    <property type="entry name" value="DUF2752"/>
</dbReference>
<keyword evidence="3" id="KW-1185">Reference proteome</keyword>
<dbReference type="RefSeq" id="WP_313495864.1">
    <property type="nucleotide sequence ID" value="NZ_CP134879.1"/>
</dbReference>
<organism evidence="2 3">
    <name type="scientific">Demequina capsici</name>
    <dbReference type="NCBI Taxonomy" id="3075620"/>
    <lineage>
        <taxon>Bacteria</taxon>
        <taxon>Bacillati</taxon>
        <taxon>Actinomycetota</taxon>
        <taxon>Actinomycetes</taxon>
        <taxon>Micrococcales</taxon>
        <taxon>Demequinaceae</taxon>
        <taxon>Demequina</taxon>
    </lineage>
</organism>
<accession>A0AA96F464</accession>
<keyword evidence="1" id="KW-1133">Transmembrane helix</keyword>
<feature type="transmembrane region" description="Helical" evidence="1">
    <location>
        <begin position="77"/>
        <end position="97"/>
    </location>
</feature>
<proteinExistence type="predicted"/>
<dbReference type="EMBL" id="CP134879">
    <property type="protein sequence ID" value="WNM23179.1"/>
    <property type="molecule type" value="Genomic_DNA"/>
</dbReference>
<name>A0AA96F464_9MICO</name>
<feature type="transmembrane region" description="Helical" evidence="1">
    <location>
        <begin position="20"/>
        <end position="39"/>
    </location>
</feature>
<keyword evidence="1" id="KW-0812">Transmembrane</keyword>
<dbReference type="AlphaFoldDB" id="A0AA96F464"/>
<evidence type="ECO:0000313" key="3">
    <source>
        <dbReference type="Proteomes" id="UP001304125"/>
    </source>
</evidence>
<evidence type="ECO:0000313" key="2">
    <source>
        <dbReference type="EMBL" id="WNM23179.1"/>
    </source>
</evidence>
<gene>
    <name evidence="2" type="ORF">RN606_07325</name>
</gene>
<evidence type="ECO:0000256" key="1">
    <source>
        <dbReference type="SAM" id="Phobius"/>
    </source>
</evidence>
<dbReference type="Pfam" id="PF10825">
    <property type="entry name" value="DUF2752"/>
    <property type="match status" value="1"/>
</dbReference>